<keyword evidence="3" id="KW-0547">Nucleotide-binding</keyword>
<dbReference type="InterPro" id="IPR018484">
    <property type="entry name" value="FGGY_N"/>
</dbReference>
<evidence type="ECO:0000256" key="2">
    <source>
        <dbReference type="ARBA" id="ARBA00022679"/>
    </source>
</evidence>
<dbReference type="SUPFAM" id="SSF53067">
    <property type="entry name" value="Actin-like ATPase domain"/>
    <property type="match status" value="2"/>
</dbReference>
<evidence type="ECO:0000256" key="4">
    <source>
        <dbReference type="ARBA" id="ARBA00022777"/>
    </source>
</evidence>
<dbReference type="PROSITE" id="PS00933">
    <property type="entry name" value="FGGY_KINASES_1"/>
    <property type="match status" value="1"/>
</dbReference>
<accession>A0A7G6YAJ2</accession>
<feature type="domain" description="Carbohydrate kinase FGGY N-terminal" evidence="7">
    <location>
        <begin position="22"/>
        <end position="262"/>
    </location>
</feature>
<keyword evidence="2" id="KW-0808">Transferase</keyword>
<evidence type="ECO:0000256" key="3">
    <source>
        <dbReference type="ARBA" id="ARBA00022741"/>
    </source>
</evidence>
<evidence type="ECO:0000256" key="6">
    <source>
        <dbReference type="ARBA" id="ARBA00043149"/>
    </source>
</evidence>
<dbReference type="GO" id="GO:0004370">
    <property type="term" value="F:glycerol kinase activity"/>
    <property type="evidence" value="ECO:0007669"/>
    <property type="project" value="TreeGrafter"/>
</dbReference>
<dbReference type="KEGG" id="lse:F1C12_10455"/>
<dbReference type="GO" id="GO:0005524">
    <property type="term" value="F:ATP binding"/>
    <property type="evidence" value="ECO:0007669"/>
    <property type="project" value="UniProtKB-KW"/>
</dbReference>
<dbReference type="Pfam" id="PF02782">
    <property type="entry name" value="FGGY_C"/>
    <property type="match status" value="1"/>
</dbReference>
<proteinExistence type="inferred from homology"/>
<gene>
    <name evidence="9" type="ORF">F1C12_10455</name>
</gene>
<evidence type="ECO:0000313" key="9">
    <source>
        <dbReference type="EMBL" id="QNE35507.1"/>
    </source>
</evidence>
<dbReference type="PANTHER" id="PTHR10196">
    <property type="entry name" value="SUGAR KINASE"/>
    <property type="match status" value="1"/>
</dbReference>
<dbReference type="Gene3D" id="3.30.420.40">
    <property type="match status" value="2"/>
</dbReference>
<reference evidence="10" key="1">
    <citation type="submission" date="2019-09" db="EMBL/GenBank/DDBJ databases">
        <title>Antimicrobial potential of Antarctic Bacteria.</title>
        <authorList>
            <person name="Benaud N."/>
            <person name="Edwards R.J."/>
            <person name="Ferrari B.C."/>
        </authorList>
    </citation>
    <scope>NUCLEOTIDE SEQUENCE [LARGE SCALE GENOMIC DNA]</scope>
    <source>
        <strain evidence="10">INR9</strain>
    </source>
</reference>
<evidence type="ECO:0000259" key="7">
    <source>
        <dbReference type="Pfam" id="PF00370"/>
    </source>
</evidence>
<evidence type="ECO:0000313" key="10">
    <source>
        <dbReference type="Proteomes" id="UP000515511"/>
    </source>
</evidence>
<dbReference type="InterPro" id="IPR043129">
    <property type="entry name" value="ATPase_NBD"/>
</dbReference>
<keyword evidence="4 9" id="KW-0418">Kinase</keyword>
<dbReference type="PANTHER" id="PTHR10196:SF69">
    <property type="entry name" value="GLYCEROL KINASE"/>
    <property type="match status" value="1"/>
</dbReference>
<dbReference type="InterPro" id="IPR018483">
    <property type="entry name" value="Carb_kinase_FGGY_CS"/>
</dbReference>
<comment type="similarity">
    <text evidence="1">Belongs to the FGGY kinase family.</text>
</comment>
<protein>
    <recommendedName>
        <fullName evidence="6">ATP:glycerol 3-phosphotransferase</fullName>
    </recommendedName>
</protein>
<dbReference type="InterPro" id="IPR018485">
    <property type="entry name" value="FGGY_C"/>
</dbReference>
<organism evidence="9 10">
    <name type="scientific">Leifsonia shinshuensis</name>
    <dbReference type="NCBI Taxonomy" id="150026"/>
    <lineage>
        <taxon>Bacteria</taxon>
        <taxon>Bacillati</taxon>
        <taxon>Actinomycetota</taxon>
        <taxon>Actinomycetes</taxon>
        <taxon>Micrococcales</taxon>
        <taxon>Microbacteriaceae</taxon>
        <taxon>Leifsonia</taxon>
    </lineage>
</organism>
<evidence type="ECO:0000259" key="8">
    <source>
        <dbReference type="Pfam" id="PF02782"/>
    </source>
</evidence>
<dbReference type="EMBL" id="CP043641">
    <property type="protein sequence ID" value="QNE35507.1"/>
    <property type="molecule type" value="Genomic_DNA"/>
</dbReference>
<evidence type="ECO:0000256" key="5">
    <source>
        <dbReference type="ARBA" id="ARBA00022840"/>
    </source>
</evidence>
<name>A0A7G6YAJ2_9MICO</name>
<dbReference type="PIRSF" id="PIRSF000538">
    <property type="entry name" value="GlpK"/>
    <property type="match status" value="1"/>
</dbReference>
<dbReference type="InterPro" id="IPR000577">
    <property type="entry name" value="Carb_kinase_FGGY"/>
</dbReference>
<sequence length="522" mass="54785">MKGRSPTPPATPSAVPEKRSLTIAVDQGTSSTKGVVVDDRGRIVAVRSVAVSQSHPRPGWVEQDAREILDSVTGLLRDLGGEYGDATAGLGLSTQRESALVWDRATGRSLGPMLGWQDRRTTDRARELIAEGTADDVRRRTGLPLDPMFSALKLQWLLDEVDPDRRRSKAGELAVGTVDSWLLFHLTGAHRIEAGNASRTQLLNVATTAWDPDLLTLFGIPEAVLPEVVDSDDPIGVRGAFGLAAALPVAAVLADSHAALYGHGVRAPGSVKATYGTGSSIMGLAPSGADAPSGLATTIAWRLSGRTVHAFEGNILSTGATLVWLAGILGVEVGELTALAETVGPLHGVDLVPAFAGLAAPWWKEDAEAVIRGFTLGTTRAELARAATDSVVLQVEDVLATIEQAGAPVAEVLVDGGPSANDWLVQEQADLSQRSVRRSNVPELSAYGVALLAAETLGIDRVEPADGDTFSPRLDAATAAERRARWHRAVASALAETSSSNYSLASSHALASTHAKEHTNVR</sequence>
<keyword evidence="5" id="KW-0067">ATP-binding</keyword>
<dbReference type="GO" id="GO:0005829">
    <property type="term" value="C:cytosol"/>
    <property type="evidence" value="ECO:0007669"/>
    <property type="project" value="TreeGrafter"/>
</dbReference>
<dbReference type="GO" id="GO:0019563">
    <property type="term" value="P:glycerol catabolic process"/>
    <property type="evidence" value="ECO:0007669"/>
    <property type="project" value="TreeGrafter"/>
</dbReference>
<dbReference type="Pfam" id="PF00370">
    <property type="entry name" value="FGGY_N"/>
    <property type="match status" value="1"/>
</dbReference>
<dbReference type="AlphaFoldDB" id="A0A7G6YAJ2"/>
<evidence type="ECO:0000256" key="1">
    <source>
        <dbReference type="ARBA" id="ARBA00009156"/>
    </source>
</evidence>
<feature type="domain" description="Carbohydrate kinase FGGY C-terminal" evidence="8">
    <location>
        <begin position="272"/>
        <end position="454"/>
    </location>
</feature>
<dbReference type="Proteomes" id="UP000515511">
    <property type="component" value="Chromosome"/>
</dbReference>